<comment type="caution">
    <text evidence="2">The sequence shown here is derived from an EMBL/GenBank/DDBJ whole genome shotgun (WGS) entry which is preliminary data.</text>
</comment>
<name>J3JI50_9EURY</name>
<reference evidence="2 3" key="1">
    <citation type="journal article" date="2012" name="J. Bacteriol.">
        <title>Draft Genome Sequence of the Extremely Halophilic Archaeon Halogranum salarium B-1T.</title>
        <authorList>
            <person name="Kim K.K."/>
            <person name="Lee K.C."/>
            <person name="Lee J.S."/>
        </authorList>
    </citation>
    <scope>NUCLEOTIDE SEQUENCE [LARGE SCALE GENOMIC DNA]</scope>
    <source>
        <strain evidence="2 3">B-1</strain>
    </source>
</reference>
<proteinExistence type="predicted"/>
<organism evidence="2 3">
    <name type="scientific">Halogranum salarium B-1</name>
    <dbReference type="NCBI Taxonomy" id="1210908"/>
    <lineage>
        <taxon>Archaea</taxon>
        <taxon>Methanobacteriati</taxon>
        <taxon>Methanobacteriota</taxon>
        <taxon>Stenosarchaea group</taxon>
        <taxon>Halobacteria</taxon>
        <taxon>Halobacteriales</taxon>
        <taxon>Haloferacaceae</taxon>
    </lineage>
</organism>
<sequence>MVFHAVTRSVALGSFGGGYRDHRLRRRRRWLGGSLAQRKRTRRLRRSDTPPQRFCVDGTTVQLTPMTLV</sequence>
<dbReference type="Proteomes" id="UP000007813">
    <property type="component" value="Unassembled WGS sequence"/>
</dbReference>
<dbReference type="EMBL" id="ALJD01000002">
    <property type="protein sequence ID" value="EJN61546.1"/>
    <property type="molecule type" value="Genomic_DNA"/>
</dbReference>
<evidence type="ECO:0000313" key="2">
    <source>
        <dbReference type="EMBL" id="EJN61546.1"/>
    </source>
</evidence>
<protein>
    <submittedName>
        <fullName evidence="2">Uncharacterized protein</fullName>
    </submittedName>
</protein>
<evidence type="ECO:0000256" key="1">
    <source>
        <dbReference type="SAM" id="MobiDB-lite"/>
    </source>
</evidence>
<feature type="region of interest" description="Disordered" evidence="1">
    <location>
        <begin position="37"/>
        <end position="56"/>
    </location>
</feature>
<accession>J3JI50</accession>
<dbReference type="AlphaFoldDB" id="J3JI50"/>
<evidence type="ECO:0000313" key="3">
    <source>
        <dbReference type="Proteomes" id="UP000007813"/>
    </source>
</evidence>
<gene>
    <name evidence="2" type="ORF">HSB1_05870</name>
</gene>